<evidence type="ECO:0000313" key="4">
    <source>
        <dbReference type="Proteomes" id="UP000199582"/>
    </source>
</evidence>
<gene>
    <name evidence="3" type="ORF">SAMN05443999_102454</name>
</gene>
<dbReference type="EMBL" id="FOAG01000002">
    <property type="protein sequence ID" value="SEK87862.1"/>
    <property type="molecule type" value="Genomic_DNA"/>
</dbReference>
<feature type="region of interest" description="Disordered" evidence="1">
    <location>
        <begin position="313"/>
        <end position="351"/>
    </location>
</feature>
<dbReference type="Proteomes" id="UP000199582">
    <property type="component" value="Unassembled WGS sequence"/>
</dbReference>
<dbReference type="InterPro" id="IPR007345">
    <property type="entry name" value="Polysacch_pyruvyl_Trfase"/>
</dbReference>
<evidence type="ECO:0000259" key="2">
    <source>
        <dbReference type="Pfam" id="PF04230"/>
    </source>
</evidence>
<name>A0A1H7KM66_9RHOB</name>
<accession>A0A1H7KM66</accession>
<organism evidence="3 4">
    <name type="scientific">Roseovarius azorensis</name>
    <dbReference type="NCBI Taxonomy" id="1287727"/>
    <lineage>
        <taxon>Bacteria</taxon>
        <taxon>Pseudomonadati</taxon>
        <taxon>Pseudomonadota</taxon>
        <taxon>Alphaproteobacteria</taxon>
        <taxon>Rhodobacterales</taxon>
        <taxon>Roseobacteraceae</taxon>
        <taxon>Roseovarius</taxon>
    </lineage>
</organism>
<sequence length="351" mass="39052">MKLTYFQGRPPNFGDELNASMWNHLLPQNFFDEDPSTLFIGIGSVIQNNYPKSARKLVVGSGYGGYTRLPDISDGTWDFRFVRGPRTASALGLDPRLAITDAAVLLRATPLPPPAKAIGTAFIPHYESIERGDWRAACDLAGIHFIDPTDSTDRVVAQLRGANLVIAEAMHGAIVADAVRTPWIGVKTMHHVHRFKWYDWTDSLAIPYRPQLLFPSNGREAWAVATGRSGSGPGARAFFGCPAGHPINWTCRHLAARSLQRLCHTDPHLSADSEIERATDRALKSVELMVREYGGGYGRRVFRSRSAPRLMQSLHGKGKGADDQHRAQAELEKDRHLDKADHDHDHHHHEQ</sequence>
<keyword evidence="4" id="KW-1185">Reference proteome</keyword>
<reference evidence="3 4" key="1">
    <citation type="submission" date="2016-10" db="EMBL/GenBank/DDBJ databases">
        <authorList>
            <person name="de Groot N.N."/>
        </authorList>
    </citation>
    <scope>NUCLEOTIDE SEQUENCE [LARGE SCALE GENOMIC DNA]</scope>
    <source>
        <strain evidence="3 4">DSM 100674</strain>
    </source>
</reference>
<dbReference type="AlphaFoldDB" id="A0A1H7KM66"/>
<feature type="compositionally biased region" description="Basic and acidic residues" evidence="1">
    <location>
        <begin position="319"/>
        <end position="351"/>
    </location>
</feature>
<proteinExistence type="predicted"/>
<feature type="domain" description="Polysaccharide pyruvyl transferase" evidence="2">
    <location>
        <begin position="48"/>
        <end position="186"/>
    </location>
</feature>
<dbReference type="Pfam" id="PF04230">
    <property type="entry name" value="PS_pyruv_trans"/>
    <property type="match status" value="1"/>
</dbReference>
<protein>
    <submittedName>
        <fullName evidence="3">Succinoglycan biosynthesis protein ExoV</fullName>
    </submittedName>
</protein>
<evidence type="ECO:0000256" key="1">
    <source>
        <dbReference type="SAM" id="MobiDB-lite"/>
    </source>
</evidence>
<evidence type="ECO:0000313" key="3">
    <source>
        <dbReference type="EMBL" id="SEK87862.1"/>
    </source>
</evidence>
<dbReference type="STRING" id="1287727.SAMN05443999_102454"/>